<evidence type="ECO:0000313" key="3">
    <source>
        <dbReference type="EMBL" id="KAK7496645.1"/>
    </source>
</evidence>
<sequence length="273" mass="30290">MAELTVLILSVTCVAAMKVVDMSYPLDEFSIAWPTFPPYKFTILNRGLTRGGFWLETNSFDTPEHKGTHVDAPSHFHRNGWRTHQIPASRLVGPAVVVDISAKANSDPDYLLSIKDLQAWEMKHGRIPDNAVILMNSGWAYRYPDPFWVFNTNDTADTRTFHFPGIDPDLVAWLANRRDVIAMAVDTPSVDRGQAKDFPTHQHLGRYSILGVENVKNIGRLPPVGATIVIGVLNIEDGSGGPARILALIDDKCECAATAAAGRGRYPRRPMWN</sequence>
<dbReference type="Gene3D" id="3.50.30.50">
    <property type="entry name" value="Putative cyclase"/>
    <property type="match status" value="1"/>
</dbReference>
<dbReference type="AlphaFoldDB" id="A0ABD0LBK8"/>
<evidence type="ECO:0000256" key="2">
    <source>
        <dbReference type="SAM" id="SignalP"/>
    </source>
</evidence>
<reference evidence="3 4" key="1">
    <citation type="journal article" date="2023" name="Sci. Data">
        <title>Genome assembly of the Korean intertidal mud-creeper Batillaria attramentaria.</title>
        <authorList>
            <person name="Patra A.K."/>
            <person name="Ho P.T."/>
            <person name="Jun S."/>
            <person name="Lee S.J."/>
            <person name="Kim Y."/>
            <person name="Won Y.J."/>
        </authorList>
    </citation>
    <scope>NUCLEOTIDE SEQUENCE [LARGE SCALE GENOMIC DNA]</scope>
    <source>
        <strain evidence="3">Wonlab-2016</strain>
    </source>
</reference>
<evidence type="ECO:0000256" key="1">
    <source>
        <dbReference type="ARBA" id="ARBA00007865"/>
    </source>
</evidence>
<comment type="similarity">
    <text evidence="1">Belongs to the Cyclase 1 superfamily.</text>
</comment>
<organism evidence="3 4">
    <name type="scientific">Batillaria attramentaria</name>
    <dbReference type="NCBI Taxonomy" id="370345"/>
    <lineage>
        <taxon>Eukaryota</taxon>
        <taxon>Metazoa</taxon>
        <taxon>Spiralia</taxon>
        <taxon>Lophotrochozoa</taxon>
        <taxon>Mollusca</taxon>
        <taxon>Gastropoda</taxon>
        <taxon>Caenogastropoda</taxon>
        <taxon>Sorbeoconcha</taxon>
        <taxon>Cerithioidea</taxon>
        <taxon>Batillariidae</taxon>
        <taxon>Batillaria</taxon>
    </lineage>
</organism>
<feature type="signal peptide" evidence="2">
    <location>
        <begin position="1"/>
        <end position="16"/>
    </location>
</feature>
<dbReference type="InterPro" id="IPR007325">
    <property type="entry name" value="KFase/CYL"/>
</dbReference>
<evidence type="ECO:0000313" key="4">
    <source>
        <dbReference type="Proteomes" id="UP001519460"/>
    </source>
</evidence>
<gene>
    <name evidence="3" type="ORF">BaRGS_00012052</name>
</gene>
<comment type="caution">
    <text evidence="3">The sequence shown here is derived from an EMBL/GenBank/DDBJ whole genome shotgun (WGS) entry which is preliminary data.</text>
</comment>
<dbReference type="PANTHER" id="PTHR31118:SF12">
    <property type="entry name" value="CYCLASE-LIKE PROTEIN 2"/>
    <property type="match status" value="1"/>
</dbReference>
<dbReference type="EMBL" id="JACVVK020000065">
    <property type="protein sequence ID" value="KAK7496645.1"/>
    <property type="molecule type" value="Genomic_DNA"/>
</dbReference>
<evidence type="ECO:0008006" key="5">
    <source>
        <dbReference type="Google" id="ProtNLM"/>
    </source>
</evidence>
<dbReference type="SUPFAM" id="SSF102198">
    <property type="entry name" value="Putative cyclase"/>
    <property type="match status" value="1"/>
</dbReference>
<dbReference type="Proteomes" id="UP001519460">
    <property type="component" value="Unassembled WGS sequence"/>
</dbReference>
<dbReference type="InterPro" id="IPR037175">
    <property type="entry name" value="KFase_sf"/>
</dbReference>
<proteinExistence type="inferred from homology"/>
<feature type="chain" id="PRO_5044867091" description="Cyclase" evidence="2">
    <location>
        <begin position="17"/>
        <end position="273"/>
    </location>
</feature>
<keyword evidence="4" id="KW-1185">Reference proteome</keyword>
<dbReference type="PANTHER" id="PTHR31118">
    <property type="entry name" value="CYCLASE-LIKE PROTEIN 2"/>
    <property type="match status" value="1"/>
</dbReference>
<protein>
    <recommendedName>
        <fullName evidence="5">Cyclase</fullName>
    </recommendedName>
</protein>
<name>A0ABD0LBK8_9CAEN</name>
<keyword evidence="2" id="KW-0732">Signal</keyword>
<accession>A0ABD0LBK8</accession>
<dbReference type="Pfam" id="PF04199">
    <property type="entry name" value="Cyclase"/>
    <property type="match status" value="1"/>
</dbReference>